<dbReference type="Proteomes" id="UP000595046">
    <property type="component" value="Chromosome"/>
</dbReference>
<dbReference type="InterPro" id="IPR043917">
    <property type="entry name" value="DUF5753"/>
</dbReference>
<accession>A0A7T1T8N5</accession>
<organism evidence="2 3">
    <name type="scientific">Streptomyces bathyalis</name>
    <dbReference type="NCBI Taxonomy" id="2710756"/>
    <lineage>
        <taxon>Bacteria</taxon>
        <taxon>Bacillati</taxon>
        <taxon>Actinomycetota</taxon>
        <taxon>Actinomycetes</taxon>
        <taxon>Kitasatosporales</taxon>
        <taxon>Streptomycetaceae</taxon>
        <taxon>Streptomyces</taxon>
    </lineage>
</organism>
<dbReference type="CDD" id="cd00093">
    <property type="entry name" value="HTH_XRE"/>
    <property type="match status" value="1"/>
</dbReference>
<feature type="domain" description="HTH cro/C1-type" evidence="1">
    <location>
        <begin position="26"/>
        <end position="79"/>
    </location>
</feature>
<dbReference type="InterPro" id="IPR010982">
    <property type="entry name" value="Lambda_DNA-bd_dom_sf"/>
</dbReference>
<sequence>MAHSAGRSWAGEPETSDSLKSFGAIVKVFRERAGITQDALAALVQYSHPMISSIEQGRRLPPPDFVEKAEEALDAFGVLRAAAQHVGRQPGLATWFREWARLEKEAVNLCTYECRLVPGLLQTETYARAVFDNSLPPLTDTQLELQVTARTERQRLLTERPGTPFSFIIEESVLMRRLGGAATTREQLEHLLERGTLRNVEIQVVPADREEHACLDGPVALLETPYHRWLGYSEGQKNGRLISDAKDVSVLQMRYAKMRSQALSHAESTSLLKRMRGAL</sequence>
<dbReference type="EMBL" id="CP048882">
    <property type="protein sequence ID" value="QPP08429.1"/>
    <property type="molecule type" value="Genomic_DNA"/>
</dbReference>
<dbReference type="SMART" id="SM00530">
    <property type="entry name" value="HTH_XRE"/>
    <property type="match status" value="1"/>
</dbReference>
<dbReference type="Gene3D" id="1.10.260.40">
    <property type="entry name" value="lambda repressor-like DNA-binding domains"/>
    <property type="match status" value="1"/>
</dbReference>
<reference evidence="3" key="1">
    <citation type="submission" date="2020-02" db="EMBL/GenBank/DDBJ databases">
        <title>Streptomyces sp. ASO4wet.</title>
        <authorList>
            <person name="Risdian C."/>
            <person name="Landwehr W."/>
            <person name="Schupp P."/>
            <person name="Wink J."/>
        </authorList>
    </citation>
    <scope>NUCLEOTIDE SEQUENCE [LARGE SCALE GENOMIC DNA]</scope>
    <source>
        <strain evidence="3">ASO4wet</strain>
    </source>
</reference>
<protein>
    <submittedName>
        <fullName evidence="2">Helix-turn-helix domain-containing protein</fullName>
    </submittedName>
</protein>
<dbReference type="SUPFAM" id="SSF47413">
    <property type="entry name" value="lambda repressor-like DNA-binding domains"/>
    <property type="match status" value="1"/>
</dbReference>
<evidence type="ECO:0000313" key="2">
    <source>
        <dbReference type="EMBL" id="QPP08429.1"/>
    </source>
</evidence>
<evidence type="ECO:0000313" key="3">
    <source>
        <dbReference type="Proteomes" id="UP000595046"/>
    </source>
</evidence>
<dbReference type="Pfam" id="PF13560">
    <property type="entry name" value="HTH_31"/>
    <property type="match status" value="1"/>
</dbReference>
<evidence type="ECO:0000259" key="1">
    <source>
        <dbReference type="PROSITE" id="PS50943"/>
    </source>
</evidence>
<dbReference type="AlphaFoldDB" id="A0A7T1T8N5"/>
<keyword evidence="3" id="KW-1185">Reference proteome</keyword>
<dbReference type="Pfam" id="PF19054">
    <property type="entry name" value="DUF5753"/>
    <property type="match status" value="1"/>
</dbReference>
<gene>
    <name evidence="2" type="ORF">G4Z16_20785</name>
</gene>
<dbReference type="PROSITE" id="PS50943">
    <property type="entry name" value="HTH_CROC1"/>
    <property type="match status" value="1"/>
</dbReference>
<dbReference type="KEGG" id="sbat:G4Z16_20785"/>
<name>A0A7T1T8N5_9ACTN</name>
<dbReference type="GO" id="GO:0003677">
    <property type="term" value="F:DNA binding"/>
    <property type="evidence" value="ECO:0007669"/>
    <property type="project" value="InterPro"/>
</dbReference>
<dbReference type="RefSeq" id="WP_197352223.1">
    <property type="nucleotide sequence ID" value="NZ_CP048882.1"/>
</dbReference>
<dbReference type="InterPro" id="IPR001387">
    <property type="entry name" value="Cro/C1-type_HTH"/>
</dbReference>
<proteinExistence type="predicted"/>